<protein>
    <recommendedName>
        <fullName evidence="4">NADH-ubiquinone oxidoreductase 51kDa subunit iron-sulphur binding domain-containing protein</fullName>
    </recommendedName>
</protein>
<dbReference type="InterPro" id="IPR037207">
    <property type="entry name" value="Nuop51_4Fe4S-bd_sf"/>
</dbReference>
<dbReference type="GO" id="GO:0051539">
    <property type="term" value="F:4 iron, 4 sulfur cluster binding"/>
    <property type="evidence" value="ECO:0007669"/>
    <property type="project" value="InterPro"/>
</dbReference>
<name>A0A1F2WT11_9ACTN</name>
<dbReference type="Pfam" id="PF01257">
    <property type="entry name" value="2Fe-2S_thioredx"/>
    <property type="match status" value="1"/>
</dbReference>
<dbReference type="AlphaFoldDB" id="A0A1F2WT11"/>
<sequence length="524" mass="55066">MPKPPQPEMMPLILAYLKDAGVPDGSVIENLAIRLKLPSSRIYGFISQFPEFAGEAGRMRVRVCSGPACVARGAGELFDALRKEMPPDALLVRDPGLMEWHDSPAVCIESPGREKVLIDSVDAEDLTAVLAAAERGDAVPSGPRIPIGADLPAWWVAEESREAAESHESAIREFARDPASAAKALADSWIARAAGVREIIAAASGRASGSPGPALMICDIPGREVENSIDYQAALLHPKGVVLGAALGILLSGAGKVVFYLPWNDKGLRKAITEAVEELLPGMGVSASVLEGPVHVPSSFEIGRAAIVQGRMLWEAASVYSRNGVGSGPESIAVLPAASAVRLSRNLDGGQSEQWITGVVDCAGNHSLLAVRNGFRLKDDAKAIQTGSRLISGVEAESNGLDETSQLVLLDSSQCMVQWAHYLATRAEDACCGGCGAGRTAPAVVAGLIEEVWAGKGDEKKLHQISSVLGSAGELALCPRLGQMLAPVFSTLNKFREEFETHALEGACQAGFSSTSARPQTEKG</sequence>
<dbReference type="GO" id="GO:0046872">
    <property type="term" value="F:metal ion binding"/>
    <property type="evidence" value="ECO:0007669"/>
    <property type="project" value="UniProtKB-KW"/>
</dbReference>
<gene>
    <name evidence="5" type="ORF">A2Y75_07815</name>
</gene>
<keyword evidence="1" id="KW-0479">Metal-binding</keyword>
<evidence type="ECO:0000313" key="5">
    <source>
        <dbReference type="EMBL" id="OFW59965.1"/>
    </source>
</evidence>
<proteinExistence type="predicted"/>
<dbReference type="PANTHER" id="PTHR43578">
    <property type="entry name" value="NADH-QUINONE OXIDOREDUCTASE SUBUNIT F"/>
    <property type="match status" value="1"/>
</dbReference>
<dbReference type="Proteomes" id="UP000177876">
    <property type="component" value="Unassembled WGS sequence"/>
</dbReference>
<dbReference type="Pfam" id="PF10589">
    <property type="entry name" value="NADH_4Fe-4S"/>
    <property type="match status" value="1"/>
</dbReference>
<evidence type="ECO:0000259" key="4">
    <source>
        <dbReference type="Pfam" id="PF10589"/>
    </source>
</evidence>
<dbReference type="EMBL" id="MELK01000008">
    <property type="protein sequence ID" value="OFW59965.1"/>
    <property type="molecule type" value="Genomic_DNA"/>
</dbReference>
<dbReference type="PANTHER" id="PTHR43578:SF3">
    <property type="entry name" value="NADH-QUINONE OXIDOREDUCTASE SUBUNIT F"/>
    <property type="match status" value="1"/>
</dbReference>
<dbReference type="STRING" id="1797197.A2Y75_07815"/>
<keyword evidence="3" id="KW-0411">Iron-sulfur</keyword>
<dbReference type="SUPFAM" id="SSF52833">
    <property type="entry name" value="Thioredoxin-like"/>
    <property type="match status" value="1"/>
</dbReference>
<accession>A0A1F2WT11</accession>
<evidence type="ECO:0000256" key="3">
    <source>
        <dbReference type="ARBA" id="ARBA00023014"/>
    </source>
</evidence>
<evidence type="ECO:0000313" key="6">
    <source>
        <dbReference type="Proteomes" id="UP000177876"/>
    </source>
</evidence>
<comment type="caution">
    <text evidence="5">The sequence shown here is derived from an EMBL/GenBank/DDBJ whole genome shotgun (WGS) entry which is preliminary data.</text>
</comment>
<dbReference type="SUPFAM" id="SSF140490">
    <property type="entry name" value="Nqo1C-terminal domain-like"/>
    <property type="match status" value="1"/>
</dbReference>
<keyword evidence="2" id="KW-0408">Iron</keyword>
<feature type="domain" description="NADH-ubiquinone oxidoreductase 51kDa subunit iron-sulphur binding" evidence="4">
    <location>
        <begin position="420"/>
        <end position="502"/>
    </location>
</feature>
<dbReference type="CDD" id="cd02980">
    <property type="entry name" value="TRX_Fd_family"/>
    <property type="match status" value="1"/>
</dbReference>
<dbReference type="Gene3D" id="1.20.1440.230">
    <property type="entry name" value="NADH-ubiquinone oxidoreductase 51kDa subunit, iron-sulphur binding domain"/>
    <property type="match status" value="1"/>
</dbReference>
<dbReference type="InterPro" id="IPR036249">
    <property type="entry name" value="Thioredoxin-like_sf"/>
</dbReference>
<reference evidence="5 6" key="1">
    <citation type="journal article" date="2016" name="Nat. Commun.">
        <title>Thousands of microbial genomes shed light on interconnected biogeochemical processes in an aquifer system.</title>
        <authorList>
            <person name="Anantharaman K."/>
            <person name="Brown C.T."/>
            <person name="Hug L.A."/>
            <person name="Sharon I."/>
            <person name="Castelle C.J."/>
            <person name="Probst A.J."/>
            <person name="Thomas B.C."/>
            <person name="Singh A."/>
            <person name="Wilkins M.J."/>
            <person name="Karaoz U."/>
            <person name="Brodie E.L."/>
            <person name="Williams K.H."/>
            <person name="Hubbard S.S."/>
            <person name="Banfield J.F."/>
        </authorList>
    </citation>
    <scope>NUCLEOTIDE SEQUENCE [LARGE SCALE GENOMIC DNA]</scope>
</reference>
<dbReference type="InterPro" id="IPR019575">
    <property type="entry name" value="Nuop51_4Fe4S-bd"/>
</dbReference>
<evidence type="ECO:0000256" key="1">
    <source>
        <dbReference type="ARBA" id="ARBA00022723"/>
    </source>
</evidence>
<evidence type="ECO:0000256" key="2">
    <source>
        <dbReference type="ARBA" id="ARBA00023004"/>
    </source>
</evidence>
<organism evidence="5 6">
    <name type="scientific">Candidatus Solincola sediminis</name>
    <dbReference type="NCBI Taxonomy" id="1797199"/>
    <lineage>
        <taxon>Bacteria</taxon>
        <taxon>Bacillati</taxon>
        <taxon>Actinomycetota</taxon>
        <taxon>Candidatus Geothermincolia</taxon>
        <taxon>Candidatus Geothermincolales</taxon>
        <taxon>Candidatus Geothermincolaceae</taxon>
        <taxon>Candidatus Solincola</taxon>
    </lineage>
</organism>